<organism evidence="9 10">
    <name type="scientific">Floccifex porci</name>
    <dbReference type="NCBI Taxonomy" id="2606629"/>
    <lineage>
        <taxon>Bacteria</taxon>
        <taxon>Bacillati</taxon>
        <taxon>Bacillota</taxon>
        <taxon>Erysipelotrichia</taxon>
        <taxon>Erysipelotrichales</taxon>
        <taxon>Erysipelotrichaceae</taxon>
        <taxon>Floccifex</taxon>
    </lineage>
</organism>
<reference evidence="9 10" key="1">
    <citation type="submission" date="2019-08" db="EMBL/GenBank/DDBJ databases">
        <title>In-depth cultivation of the pig gut microbiome towards novel bacterial diversity and tailored functional studies.</title>
        <authorList>
            <person name="Wylensek D."/>
            <person name="Hitch T.C.A."/>
            <person name="Clavel T."/>
        </authorList>
    </citation>
    <scope>NUCLEOTIDE SEQUENCE [LARGE SCALE GENOMIC DNA]</scope>
    <source>
        <strain evidence="9 10">LKV-178-WT-2G</strain>
    </source>
</reference>
<evidence type="ECO:0000259" key="8">
    <source>
        <dbReference type="PROSITE" id="PS50893"/>
    </source>
</evidence>
<dbReference type="PROSITE" id="PS50893">
    <property type="entry name" value="ABC_TRANSPORTER_2"/>
    <property type="match status" value="1"/>
</dbReference>
<dbReference type="GO" id="GO:0005524">
    <property type="term" value="F:ATP binding"/>
    <property type="evidence" value="ECO:0007669"/>
    <property type="project" value="UniProtKB-KW"/>
</dbReference>
<comment type="caution">
    <text evidence="9">The sequence shown here is derived from an EMBL/GenBank/DDBJ whole genome shotgun (WGS) entry which is preliminary data.</text>
</comment>
<dbReference type="AlphaFoldDB" id="A0A7X2N1B2"/>
<evidence type="ECO:0000256" key="5">
    <source>
        <dbReference type="ARBA" id="ARBA00022741"/>
    </source>
</evidence>
<dbReference type="Pfam" id="PF00005">
    <property type="entry name" value="ABC_tran"/>
    <property type="match status" value="1"/>
</dbReference>
<sequence>MAMLEVNHLSTEFKTENGAVKAVRDVSFKVEKGEVLGIVGESGSGKSQTMFSIMGLLSGNGEVTEGDIKIDGKDISPKNYSPKDYESLMSSIRGNDMAMIFQDPMTFLNPVLKIGTQLIEPILNHNDVSKQEAEARAIELMRKVGIPSPETRLNQYPFEFSGGMRQRIIIAIALACNPKIIIADEPTTALDVTIQAQVLDLIAHLKDEIDSGIIMITHDLGVVASICDRINIMYGGKVVESGTADEIFYDPKHPYTIGLLSCISNPEEKEKKELHPIPGSPPDLLNIENYCPFADRCEKAMKICKMRMPEEKQYSNTHTCSCWLSHPLAQGKGE</sequence>
<dbReference type="RefSeq" id="WP_154459131.1">
    <property type="nucleotide sequence ID" value="NZ_JAQYTQ010000054.1"/>
</dbReference>
<dbReference type="PROSITE" id="PS00211">
    <property type="entry name" value="ABC_TRANSPORTER_1"/>
    <property type="match status" value="1"/>
</dbReference>
<dbReference type="InterPro" id="IPR027417">
    <property type="entry name" value="P-loop_NTPase"/>
</dbReference>
<keyword evidence="6 9" id="KW-0067">ATP-binding</keyword>
<dbReference type="GO" id="GO:0016887">
    <property type="term" value="F:ATP hydrolysis activity"/>
    <property type="evidence" value="ECO:0007669"/>
    <property type="project" value="InterPro"/>
</dbReference>
<dbReference type="Gene3D" id="3.40.50.300">
    <property type="entry name" value="P-loop containing nucleotide triphosphate hydrolases"/>
    <property type="match status" value="1"/>
</dbReference>
<protein>
    <submittedName>
        <fullName evidence="9">ABC transporter ATP-binding protein</fullName>
    </submittedName>
</protein>
<dbReference type="InterPro" id="IPR003439">
    <property type="entry name" value="ABC_transporter-like_ATP-bd"/>
</dbReference>
<evidence type="ECO:0000313" key="10">
    <source>
        <dbReference type="Proteomes" id="UP000470082"/>
    </source>
</evidence>
<accession>A0A7X2N1B2</accession>
<dbReference type="SUPFAM" id="SSF52540">
    <property type="entry name" value="P-loop containing nucleoside triphosphate hydrolases"/>
    <property type="match status" value="1"/>
</dbReference>
<evidence type="ECO:0000256" key="4">
    <source>
        <dbReference type="ARBA" id="ARBA00022475"/>
    </source>
</evidence>
<keyword evidence="4" id="KW-1003">Cell membrane</keyword>
<dbReference type="InterPro" id="IPR017871">
    <property type="entry name" value="ABC_transporter-like_CS"/>
</dbReference>
<keyword evidence="7" id="KW-0472">Membrane</keyword>
<dbReference type="FunFam" id="3.40.50.300:FF:000016">
    <property type="entry name" value="Oligopeptide ABC transporter ATP-binding component"/>
    <property type="match status" value="1"/>
</dbReference>
<evidence type="ECO:0000256" key="6">
    <source>
        <dbReference type="ARBA" id="ARBA00022840"/>
    </source>
</evidence>
<dbReference type="NCBIfam" id="TIGR01727">
    <property type="entry name" value="oligo_HPY"/>
    <property type="match status" value="1"/>
</dbReference>
<keyword evidence="10" id="KW-1185">Reference proteome</keyword>
<dbReference type="PANTHER" id="PTHR43297:SF2">
    <property type="entry name" value="DIPEPTIDE TRANSPORT ATP-BINDING PROTEIN DPPD"/>
    <property type="match status" value="1"/>
</dbReference>
<dbReference type="SMART" id="SM00382">
    <property type="entry name" value="AAA"/>
    <property type="match status" value="1"/>
</dbReference>
<comment type="similarity">
    <text evidence="2">Belongs to the ABC transporter superfamily.</text>
</comment>
<name>A0A7X2N1B2_9FIRM</name>
<gene>
    <name evidence="9" type="ORF">FYJ50_00760</name>
</gene>
<dbReference type="Pfam" id="PF08352">
    <property type="entry name" value="oligo_HPY"/>
    <property type="match status" value="1"/>
</dbReference>
<dbReference type="Proteomes" id="UP000470082">
    <property type="component" value="Unassembled WGS sequence"/>
</dbReference>
<dbReference type="InterPro" id="IPR050388">
    <property type="entry name" value="ABC_Ni/Peptide_Import"/>
</dbReference>
<dbReference type="GO" id="GO:0005886">
    <property type="term" value="C:plasma membrane"/>
    <property type="evidence" value="ECO:0007669"/>
    <property type="project" value="UniProtKB-SubCell"/>
</dbReference>
<dbReference type="GO" id="GO:0015833">
    <property type="term" value="P:peptide transport"/>
    <property type="evidence" value="ECO:0007669"/>
    <property type="project" value="InterPro"/>
</dbReference>
<dbReference type="InterPro" id="IPR013563">
    <property type="entry name" value="Oligopep_ABC_C"/>
</dbReference>
<evidence type="ECO:0000256" key="2">
    <source>
        <dbReference type="ARBA" id="ARBA00005417"/>
    </source>
</evidence>
<dbReference type="CDD" id="cd03257">
    <property type="entry name" value="ABC_NikE_OppD_transporters"/>
    <property type="match status" value="1"/>
</dbReference>
<keyword evidence="5" id="KW-0547">Nucleotide-binding</keyword>
<dbReference type="EMBL" id="VUMM01000001">
    <property type="protein sequence ID" value="MSS00659.1"/>
    <property type="molecule type" value="Genomic_DNA"/>
</dbReference>
<keyword evidence="3" id="KW-0813">Transport</keyword>
<dbReference type="InterPro" id="IPR003593">
    <property type="entry name" value="AAA+_ATPase"/>
</dbReference>
<evidence type="ECO:0000256" key="1">
    <source>
        <dbReference type="ARBA" id="ARBA00004202"/>
    </source>
</evidence>
<feature type="domain" description="ABC transporter" evidence="8">
    <location>
        <begin position="4"/>
        <end position="260"/>
    </location>
</feature>
<comment type="subcellular location">
    <subcellularLocation>
        <location evidence="1">Cell membrane</location>
        <topology evidence="1">Peripheral membrane protein</topology>
    </subcellularLocation>
</comment>
<evidence type="ECO:0000313" key="9">
    <source>
        <dbReference type="EMBL" id="MSS00659.1"/>
    </source>
</evidence>
<evidence type="ECO:0000256" key="3">
    <source>
        <dbReference type="ARBA" id="ARBA00022448"/>
    </source>
</evidence>
<dbReference type="PANTHER" id="PTHR43297">
    <property type="entry name" value="OLIGOPEPTIDE TRANSPORT ATP-BINDING PROTEIN APPD"/>
    <property type="match status" value="1"/>
</dbReference>
<evidence type="ECO:0000256" key="7">
    <source>
        <dbReference type="ARBA" id="ARBA00023136"/>
    </source>
</evidence>
<proteinExistence type="inferred from homology"/>